<keyword evidence="2" id="KW-1185">Reference proteome</keyword>
<dbReference type="Proteomes" id="UP001387293">
    <property type="component" value="Unassembled WGS sequence"/>
</dbReference>
<dbReference type="RefSeq" id="WP_337108666.1">
    <property type="nucleotide sequence ID" value="NZ_JAPYKS010000025.1"/>
</dbReference>
<proteinExistence type="predicted"/>
<accession>A0ABU8L2Q2</accession>
<organism evidence="1 2">
    <name type="scientific">Mesorhizobium salmacidum</name>
    <dbReference type="NCBI Taxonomy" id="3015171"/>
    <lineage>
        <taxon>Bacteria</taxon>
        <taxon>Pseudomonadati</taxon>
        <taxon>Pseudomonadota</taxon>
        <taxon>Alphaproteobacteria</taxon>
        <taxon>Hyphomicrobiales</taxon>
        <taxon>Phyllobacteriaceae</taxon>
        <taxon>Mesorhizobium</taxon>
    </lineage>
</organism>
<protein>
    <submittedName>
        <fullName evidence="1">Uncharacterized protein</fullName>
    </submittedName>
</protein>
<reference evidence="1 2" key="1">
    <citation type="submission" date="2022-12" db="EMBL/GenBank/DDBJ databases">
        <authorList>
            <person name="Muema E."/>
        </authorList>
    </citation>
    <scope>NUCLEOTIDE SEQUENCE [LARGE SCALE GENOMIC DNA]</scope>
    <source>
        <strain evidence="2">1326</strain>
    </source>
</reference>
<evidence type="ECO:0000313" key="1">
    <source>
        <dbReference type="EMBL" id="MEI9412246.1"/>
    </source>
</evidence>
<name>A0ABU8L2Q2_9HYPH</name>
<sequence length="969" mass="108266">MVNPVQLAAQLRFHLSELGSRNAHHEFEHLARHLARARIYSNILPATGPVSAGGDGGRDFETFRTGIALPVAGSPFAARSSRDRAVAFACSLEKRIERKIRSDVERIVATGKVEEIVYFCESNLAIAKRQELIAAANRKGTELQIFDGNTIAEWLAEPDLFWIAEEFLHVPAEISPQVRSDDGYAQHRADWKARKVLPVSRADFVAIKVGLRRATFEATARPDLSFWLERMAGFLVPIAPRDLIRSASYEIAVAHLRGRGDMTPQAHLVADYFVDVEAHADIGDLTTAAALLTYAFGGYWLGQFRTNEIDLHDYRRKLTGAVQSALEEAIGPGRRAGLLHVRGLLEQTPAGPGLAPDFSAVIAFWNAMLDSAEQALLYPIEAFADLLVEIVKLRGDDAELLALAARADDLLGKHMGSVAAGEKAIDRALSLLERDEPAAAIRELHRAKAKWFSSERLAGAVRILLLLAEQYRQHGLAYAAKYHAMTAALLTRYERDDDVRRQQPEALLDLLDAEDGAGNSFGFLRLLPVFIQAHIFHDDHPLNTEQHPRLQSNLGQLVSLLGFLKRGSPTTRQALDELLAEWPPVLGDPILSAANEPDGFWNRGTWPVVWTGLEEALLDRPFGDLGLERRVRWEGLGIRWTCVFPNDYRTTPPAEQIIAELQLLVFALAERDLGIVPVDIIVNIEVSDAVEKLTIEAPTETRATFRVTLPSRDRGPEESADVVLLFAAVLRASSVFDDEALTRQFDRSVLEPIFVGRPYAELFREFVPEDLFAESFRQSVAPLDPERPFVSRAGRRVAWFDGPSPTFEFERAFGDAQNRYDKLLPSLRYTISDIAHDTGIRPRLLEMHKRGMKDWEILSIISNIAMGIRLDAPEDLPLEELRRRGMALLDKVESEADALPPAVFSDELLTTHAKVYLGAFFSSWQLHWPPNVNYEGAEKFLISRFRLRDVDVPHKDVFGWGQDVAPLDP</sequence>
<dbReference type="EMBL" id="JAPYKS010000025">
    <property type="protein sequence ID" value="MEI9412246.1"/>
    <property type="molecule type" value="Genomic_DNA"/>
</dbReference>
<comment type="caution">
    <text evidence="1">The sequence shown here is derived from an EMBL/GenBank/DDBJ whole genome shotgun (WGS) entry which is preliminary data.</text>
</comment>
<evidence type="ECO:0000313" key="2">
    <source>
        <dbReference type="Proteomes" id="UP001387293"/>
    </source>
</evidence>
<gene>
    <name evidence="1" type="ORF">O7A60_26325</name>
</gene>